<dbReference type="PANTHER" id="PTHR13028:SF0">
    <property type="entry name" value="RRNA-PROCESSING PROTEIN EBP2-RELATED"/>
    <property type="match status" value="1"/>
</dbReference>
<dbReference type="AlphaFoldDB" id="A0A2T9Y0L1"/>
<feature type="compositionally biased region" description="Basic residues" evidence="6">
    <location>
        <begin position="254"/>
        <end position="270"/>
    </location>
</feature>
<gene>
    <name evidence="7" type="ORF">BB560_006890</name>
</gene>
<keyword evidence="8" id="KW-1185">Reference proteome</keyword>
<sequence length="329" mass="37516">MKSKSRKNEYVDEVSDEDYLEELSDLEVDEESDSDIQEDSDSENSEEEREAQLELNALLEIQNSKEGSNKKESKSAFEKEAIKVLTKELQPENLDWIETCSLMSTFKLEINDPSDDLELELGIYKQVLEAAKEGKKKVLAAKVKFTRPPDYFAEMVKTDEDMEKIRKRLVEEHQSIEKSEQAKKQRELKKFGKKIQVEKIKERAATKRETLNKIDLLKKRSRSNADMDMSMGDDFDVALGDSSSAKSTFGQGNRRAKQKNQMPNKKRLAKNSKYGFGGKKRGRKVNSADSTADFSGVNGNKKSDESRSSRNTKRPGKKPRLGKSPIFHV</sequence>
<evidence type="ECO:0000313" key="7">
    <source>
        <dbReference type="EMBL" id="PVU85847.1"/>
    </source>
</evidence>
<proteinExistence type="inferred from homology"/>
<name>A0A2T9Y0L1_9FUNG</name>
<dbReference type="OrthoDB" id="443772at2759"/>
<evidence type="ECO:0000256" key="1">
    <source>
        <dbReference type="ARBA" id="ARBA00004604"/>
    </source>
</evidence>
<keyword evidence="4" id="KW-0175">Coiled coil</keyword>
<dbReference type="Pfam" id="PF05890">
    <property type="entry name" value="Ebp2"/>
    <property type="match status" value="1"/>
</dbReference>
<reference evidence="7 8" key="1">
    <citation type="journal article" date="2018" name="MBio">
        <title>Comparative Genomics Reveals the Core Gene Toolbox for the Fungus-Insect Symbiosis.</title>
        <authorList>
            <person name="Wang Y."/>
            <person name="Stata M."/>
            <person name="Wang W."/>
            <person name="Stajich J.E."/>
            <person name="White M.M."/>
            <person name="Moncalvo J.M."/>
        </authorList>
    </citation>
    <scope>NUCLEOTIDE SEQUENCE [LARGE SCALE GENOMIC DNA]</scope>
    <source>
        <strain evidence="7 8">SC-DP-2</strain>
    </source>
</reference>
<feature type="compositionally biased region" description="Polar residues" evidence="6">
    <location>
        <begin position="287"/>
        <end position="300"/>
    </location>
</feature>
<feature type="compositionally biased region" description="Basic and acidic residues" evidence="6">
    <location>
        <begin position="1"/>
        <end position="10"/>
    </location>
</feature>
<dbReference type="InterPro" id="IPR008610">
    <property type="entry name" value="Ebp2"/>
</dbReference>
<dbReference type="GO" id="GO:0006364">
    <property type="term" value="P:rRNA processing"/>
    <property type="evidence" value="ECO:0007669"/>
    <property type="project" value="TreeGrafter"/>
</dbReference>
<dbReference type="GO" id="GO:0042273">
    <property type="term" value="P:ribosomal large subunit biogenesis"/>
    <property type="evidence" value="ECO:0007669"/>
    <property type="project" value="TreeGrafter"/>
</dbReference>
<feature type="compositionally biased region" description="Basic residues" evidence="6">
    <location>
        <begin position="310"/>
        <end position="321"/>
    </location>
</feature>
<evidence type="ECO:0000256" key="2">
    <source>
        <dbReference type="ARBA" id="ARBA00007336"/>
    </source>
</evidence>
<dbReference type="GO" id="GO:0034399">
    <property type="term" value="C:nuclear periphery"/>
    <property type="evidence" value="ECO:0007669"/>
    <property type="project" value="TreeGrafter"/>
</dbReference>
<feature type="compositionally biased region" description="Acidic residues" evidence="6">
    <location>
        <begin position="11"/>
        <end position="49"/>
    </location>
</feature>
<dbReference type="PANTHER" id="PTHR13028">
    <property type="entry name" value="RRNA PROCESSING PROTEIN EBNA1-BINDING PROTEIN-RELATED"/>
    <property type="match status" value="1"/>
</dbReference>
<accession>A0A2T9Y0L1</accession>
<keyword evidence="5" id="KW-0539">Nucleus</keyword>
<evidence type="ECO:0000256" key="6">
    <source>
        <dbReference type="SAM" id="MobiDB-lite"/>
    </source>
</evidence>
<dbReference type="STRING" id="133381.A0A2T9Y0L1"/>
<dbReference type="GO" id="GO:0005730">
    <property type="term" value="C:nucleolus"/>
    <property type="evidence" value="ECO:0007669"/>
    <property type="project" value="UniProtKB-SubCell"/>
</dbReference>
<comment type="caution">
    <text evidence="7">The sequence shown here is derived from an EMBL/GenBank/DDBJ whole genome shotgun (WGS) entry which is preliminary data.</text>
</comment>
<feature type="compositionally biased region" description="Polar residues" evidence="6">
    <location>
        <begin position="241"/>
        <end position="251"/>
    </location>
</feature>
<protein>
    <submittedName>
        <fullName evidence="7">Uncharacterized protein</fullName>
    </submittedName>
</protein>
<keyword evidence="3" id="KW-0690">Ribosome biogenesis</keyword>
<comment type="subcellular location">
    <subcellularLocation>
        <location evidence="1">Nucleus</location>
        <location evidence="1">Nucleolus</location>
    </subcellularLocation>
</comment>
<dbReference type="EMBL" id="MBFS01003597">
    <property type="protein sequence ID" value="PVU85847.1"/>
    <property type="molecule type" value="Genomic_DNA"/>
</dbReference>
<dbReference type="GO" id="GO:0030687">
    <property type="term" value="C:preribosome, large subunit precursor"/>
    <property type="evidence" value="ECO:0007669"/>
    <property type="project" value="TreeGrafter"/>
</dbReference>
<dbReference type="Proteomes" id="UP000245609">
    <property type="component" value="Unassembled WGS sequence"/>
</dbReference>
<evidence type="ECO:0000256" key="4">
    <source>
        <dbReference type="ARBA" id="ARBA00023054"/>
    </source>
</evidence>
<organism evidence="7 8">
    <name type="scientific">Smittium megazygosporum</name>
    <dbReference type="NCBI Taxonomy" id="133381"/>
    <lineage>
        <taxon>Eukaryota</taxon>
        <taxon>Fungi</taxon>
        <taxon>Fungi incertae sedis</taxon>
        <taxon>Zoopagomycota</taxon>
        <taxon>Kickxellomycotina</taxon>
        <taxon>Harpellomycetes</taxon>
        <taxon>Harpellales</taxon>
        <taxon>Legeriomycetaceae</taxon>
        <taxon>Smittium</taxon>
    </lineage>
</organism>
<evidence type="ECO:0000313" key="8">
    <source>
        <dbReference type="Proteomes" id="UP000245609"/>
    </source>
</evidence>
<comment type="similarity">
    <text evidence="2">Belongs to the EBP2 family.</text>
</comment>
<feature type="region of interest" description="Disordered" evidence="6">
    <location>
        <begin position="220"/>
        <end position="329"/>
    </location>
</feature>
<evidence type="ECO:0000256" key="3">
    <source>
        <dbReference type="ARBA" id="ARBA00022517"/>
    </source>
</evidence>
<evidence type="ECO:0000256" key="5">
    <source>
        <dbReference type="ARBA" id="ARBA00023242"/>
    </source>
</evidence>
<feature type="region of interest" description="Disordered" evidence="6">
    <location>
        <begin position="1"/>
        <end position="54"/>
    </location>
</feature>